<dbReference type="GO" id="GO:0003700">
    <property type="term" value="F:DNA-binding transcription factor activity"/>
    <property type="evidence" value="ECO:0007669"/>
    <property type="project" value="InterPro"/>
</dbReference>
<dbReference type="InterPro" id="IPR045314">
    <property type="entry name" value="bZIP_plant_GBF1"/>
</dbReference>
<evidence type="ECO:0000256" key="2">
    <source>
        <dbReference type="ARBA" id="ARBA00007163"/>
    </source>
</evidence>
<dbReference type="SUPFAM" id="SSF57959">
    <property type="entry name" value="Leucine zipper domain"/>
    <property type="match status" value="1"/>
</dbReference>
<dbReference type="SMART" id="SM00338">
    <property type="entry name" value="BRLZ"/>
    <property type="match status" value="1"/>
</dbReference>
<evidence type="ECO:0000256" key="1">
    <source>
        <dbReference type="ARBA" id="ARBA00004123"/>
    </source>
</evidence>
<dbReference type="PANTHER" id="PTHR45967:SF38">
    <property type="entry name" value="G-BOX-BINDING FACTOR 2"/>
    <property type="match status" value="1"/>
</dbReference>
<dbReference type="PROSITE" id="PS00036">
    <property type="entry name" value="BZIP_BASIC"/>
    <property type="match status" value="1"/>
</dbReference>
<sequence length="70" mass="8541">SSSFKSQDERELKRQRRKQSNRESARRSRQRKQKECEELSHKVEDLTQDNERLKAQLADVQEIKRQLEEE</sequence>
<dbReference type="InParanoid" id="D8RG10"/>
<comment type="similarity">
    <text evidence="2">Belongs to the bZIP family.</text>
</comment>
<evidence type="ECO:0000256" key="4">
    <source>
        <dbReference type="ARBA" id="ARBA00023125"/>
    </source>
</evidence>
<dbReference type="Pfam" id="PF00170">
    <property type="entry name" value="bZIP_1"/>
    <property type="match status" value="1"/>
</dbReference>
<dbReference type="PROSITE" id="PS50217">
    <property type="entry name" value="BZIP"/>
    <property type="match status" value="1"/>
</dbReference>
<dbReference type="GO" id="GO:0005634">
    <property type="term" value="C:nucleus"/>
    <property type="evidence" value="ECO:0007669"/>
    <property type="project" value="UniProtKB-SubCell"/>
</dbReference>
<keyword evidence="6" id="KW-0539">Nucleus</keyword>
<keyword evidence="11" id="KW-1185">Reference proteome</keyword>
<keyword evidence="5" id="KW-0804">Transcription</keyword>
<keyword evidence="4" id="KW-0238">DNA-binding</keyword>
<feature type="non-terminal residue" evidence="10">
    <location>
        <position position="70"/>
    </location>
</feature>
<dbReference type="InterPro" id="IPR044827">
    <property type="entry name" value="GBF-like"/>
</dbReference>
<dbReference type="InterPro" id="IPR046347">
    <property type="entry name" value="bZIP_sf"/>
</dbReference>
<dbReference type="Gene3D" id="1.20.5.170">
    <property type="match status" value="1"/>
</dbReference>
<dbReference type="GO" id="GO:0043565">
    <property type="term" value="F:sequence-specific DNA binding"/>
    <property type="evidence" value="ECO:0007669"/>
    <property type="project" value="InterPro"/>
</dbReference>
<dbReference type="AlphaFoldDB" id="D8RG10"/>
<dbReference type="Gramene" id="EFJ28958">
    <property type="protein sequence ID" value="EFJ28958"/>
    <property type="gene ID" value="SELMODRAFT_38594"/>
</dbReference>
<feature type="non-terminal residue" evidence="10">
    <location>
        <position position="1"/>
    </location>
</feature>
<evidence type="ECO:0000313" key="9">
    <source>
        <dbReference type="EMBL" id="EFJ13665.1"/>
    </source>
</evidence>
<evidence type="ECO:0000313" key="10">
    <source>
        <dbReference type="EMBL" id="EFJ28958.1"/>
    </source>
</evidence>
<feature type="domain" description="BZIP" evidence="8">
    <location>
        <begin position="11"/>
        <end position="70"/>
    </location>
</feature>
<evidence type="ECO:0000313" key="11">
    <source>
        <dbReference type="Proteomes" id="UP000001514"/>
    </source>
</evidence>
<dbReference type="FunFam" id="1.20.5.170:FF:000020">
    <property type="entry name" value="BZIP transcription factor"/>
    <property type="match status" value="1"/>
</dbReference>
<reference evidence="10 11" key="1">
    <citation type="journal article" date="2011" name="Science">
        <title>The Selaginella genome identifies genetic changes associated with the evolution of vascular plants.</title>
        <authorList>
            <person name="Banks J.A."/>
            <person name="Nishiyama T."/>
            <person name="Hasebe M."/>
            <person name="Bowman J.L."/>
            <person name="Gribskov M."/>
            <person name="dePamphilis C."/>
            <person name="Albert V.A."/>
            <person name="Aono N."/>
            <person name="Aoyama T."/>
            <person name="Ambrose B.A."/>
            <person name="Ashton N.W."/>
            <person name="Axtell M.J."/>
            <person name="Barker E."/>
            <person name="Barker M.S."/>
            <person name="Bennetzen J.L."/>
            <person name="Bonawitz N.D."/>
            <person name="Chapple C."/>
            <person name="Cheng C."/>
            <person name="Correa L.G."/>
            <person name="Dacre M."/>
            <person name="DeBarry J."/>
            <person name="Dreyer I."/>
            <person name="Elias M."/>
            <person name="Engstrom E.M."/>
            <person name="Estelle M."/>
            <person name="Feng L."/>
            <person name="Finet C."/>
            <person name="Floyd S.K."/>
            <person name="Frommer W.B."/>
            <person name="Fujita T."/>
            <person name="Gramzow L."/>
            <person name="Gutensohn M."/>
            <person name="Harholt J."/>
            <person name="Hattori M."/>
            <person name="Heyl A."/>
            <person name="Hirai T."/>
            <person name="Hiwatashi Y."/>
            <person name="Ishikawa M."/>
            <person name="Iwata M."/>
            <person name="Karol K.G."/>
            <person name="Koehler B."/>
            <person name="Kolukisaoglu U."/>
            <person name="Kubo M."/>
            <person name="Kurata T."/>
            <person name="Lalonde S."/>
            <person name="Li K."/>
            <person name="Li Y."/>
            <person name="Litt A."/>
            <person name="Lyons E."/>
            <person name="Manning G."/>
            <person name="Maruyama T."/>
            <person name="Michael T.P."/>
            <person name="Mikami K."/>
            <person name="Miyazaki S."/>
            <person name="Morinaga S."/>
            <person name="Murata T."/>
            <person name="Mueller-Roeber B."/>
            <person name="Nelson D.R."/>
            <person name="Obara M."/>
            <person name="Oguri Y."/>
            <person name="Olmstead R.G."/>
            <person name="Onodera N."/>
            <person name="Petersen B.L."/>
            <person name="Pils B."/>
            <person name="Prigge M."/>
            <person name="Rensing S.A."/>
            <person name="Riano-Pachon D.M."/>
            <person name="Roberts A.W."/>
            <person name="Sato Y."/>
            <person name="Scheller H.V."/>
            <person name="Schulz B."/>
            <person name="Schulz C."/>
            <person name="Shakirov E.V."/>
            <person name="Shibagaki N."/>
            <person name="Shinohara N."/>
            <person name="Shippen D.E."/>
            <person name="Soerensen I."/>
            <person name="Sotooka R."/>
            <person name="Sugimoto N."/>
            <person name="Sugita M."/>
            <person name="Sumikawa N."/>
            <person name="Tanurdzic M."/>
            <person name="Theissen G."/>
            <person name="Ulvskov P."/>
            <person name="Wakazuki S."/>
            <person name="Weng J.K."/>
            <person name="Willats W.W."/>
            <person name="Wipf D."/>
            <person name="Wolf P.G."/>
            <person name="Yang L."/>
            <person name="Zimmer A.D."/>
            <person name="Zhu Q."/>
            <person name="Mitros T."/>
            <person name="Hellsten U."/>
            <person name="Loque D."/>
            <person name="Otillar R."/>
            <person name="Salamov A."/>
            <person name="Schmutz J."/>
            <person name="Shapiro H."/>
            <person name="Lindquist E."/>
            <person name="Lucas S."/>
            <person name="Rokhsar D."/>
            <person name="Grigoriev I.V."/>
        </authorList>
    </citation>
    <scope>NUCLEOTIDE SEQUENCE [LARGE SCALE GENOMIC DNA]</scope>
</reference>
<dbReference type="Gramene" id="EFJ13665">
    <property type="protein sequence ID" value="EFJ13665"/>
    <property type="gene ID" value="SELMODRAFT_38592"/>
</dbReference>
<dbReference type="SMR" id="D8RG10"/>
<comment type="subcellular location">
    <subcellularLocation>
        <location evidence="1">Nucleus</location>
    </subcellularLocation>
</comment>
<evidence type="ECO:0000256" key="7">
    <source>
        <dbReference type="SAM" id="MobiDB-lite"/>
    </source>
</evidence>
<name>D8RG10_SELML</name>
<accession>D8RG10</accession>
<dbReference type="EMBL" id="GL377578">
    <property type="protein sequence ID" value="EFJ28958.1"/>
    <property type="molecule type" value="Genomic_DNA"/>
</dbReference>
<dbReference type="OrthoDB" id="1642657at2759"/>
<dbReference type="KEGG" id="smo:SELMODRAFT_38594"/>
<gene>
    <name evidence="9" type="ORF">SELMODRAFT_38592</name>
    <name evidence="10" type="ORF">SELMODRAFT_38594</name>
</gene>
<evidence type="ECO:0000256" key="6">
    <source>
        <dbReference type="ARBA" id="ARBA00023242"/>
    </source>
</evidence>
<evidence type="ECO:0000256" key="5">
    <source>
        <dbReference type="ARBA" id="ARBA00023163"/>
    </source>
</evidence>
<dbReference type="EMBL" id="GL377631">
    <property type="protein sequence ID" value="EFJ13665.1"/>
    <property type="molecule type" value="Genomic_DNA"/>
</dbReference>
<dbReference type="KEGG" id="smo:SELMODRAFT_38592"/>
<proteinExistence type="inferred from homology"/>
<protein>
    <recommendedName>
        <fullName evidence="8">BZIP domain-containing protein</fullName>
    </recommendedName>
</protein>
<feature type="region of interest" description="Disordered" evidence="7">
    <location>
        <begin position="1"/>
        <end position="43"/>
    </location>
</feature>
<dbReference type="PANTHER" id="PTHR45967">
    <property type="entry name" value="G-BOX-BINDING FACTOR 3-RELATED"/>
    <property type="match status" value="1"/>
</dbReference>
<keyword evidence="3" id="KW-0805">Transcription regulation</keyword>
<organism evidence="11">
    <name type="scientific">Selaginella moellendorffii</name>
    <name type="common">Spikemoss</name>
    <dbReference type="NCBI Taxonomy" id="88036"/>
    <lineage>
        <taxon>Eukaryota</taxon>
        <taxon>Viridiplantae</taxon>
        <taxon>Streptophyta</taxon>
        <taxon>Embryophyta</taxon>
        <taxon>Tracheophyta</taxon>
        <taxon>Lycopodiopsida</taxon>
        <taxon>Selaginellales</taxon>
        <taxon>Selaginellaceae</taxon>
        <taxon>Selaginella</taxon>
    </lineage>
</organism>
<dbReference type="InterPro" id="IPR004827">
    <property type="entry name" value="bZIP"/>
</dbReference>
<feature type="compositionally biased region" description="Basic and acidic residues" evidence="7">
    <location>
        <begin position="1"/>
        <end position="12"/>
    </location>
</feature>
<dbReference type="STRING" id="88036.D8RG10"/>
<evidence type="ECO:0000259" key="8">
    <source>
        <dbReference type="PROSITE" id="PS50217"/>
    </source>
</evidence>
<feature type="compositionally biased region" description="Basic and acidic residues" evidence="7">
    <location>
        <begin position="33"/>
        <end position="43"/>
    </location>
</feature>
<dbReference type="HOGENOM" id="CLU_197965_0_0_1"/>
<evidence type="ECO:0000256" key="3">
    <source>
        <dbReference type="ARBA" id="ARBA00023015"/>
    </source>
</evidence>
<dbReference type="Proteomes" id="UP000001514">
    <property type="component" value="Unassembled WGS sequence"/>
</dbReference>
<dbReference type="CDD" id="cd14702">
    <property type="entry name" value="bZIP_plant_GBF1"/>
    <property type="match status" value="1"/>
</dbReference>